<proteinExistence type="predicted"/>
<accession>A0A2H3AUB8</accession>
<keyword evidence="2" id="KW-1185">Reference proteome</keyword>
<dbReference type="AlphaFoldDB" id="A0A2H3AUB8"/>
<organism evidence="1 2">
    <name type="scientific">Armillaria solidipes</name>
    <dbReference type="NCBI Taxonomy" id="1076256"/>
    <lineage>
        <taxon>Eukaryota</taxon>
        <taxon>Fungi</taxon>
        <taxon>Dikarya</taxon>
        <taxon>Basidiomycota</taxon>
        <taxon>Agaricomycotina</taxon>
        <taxon>Agaricomycetes</taxon>
        <taxon>Agaricomycetidae</taxon>
        <taxon>Agaricales</taxon>
        <taxon>Marasmiineae</taxon>
        <taxon>Physalacriaceae</taxon>
        <taxon>Armillaria</taxon>
    </lineage>
</organism>
<dbReference type="Proteomes" id="UP000218334">
    <property type="component" value="Unassembled WGS sequence"/>
</dbReference>
<reference evidence="2" key="1">
    <citation type="journal article" date="2017" name="Nat. Ecol. Evol.">
        <title>Genome expansion and lineage-specific genetic innovations in the forest pathogenic fungi Armillaria.</title>
        <authorList>
            <person name="Sipos G."/>
            <person name="Prasanna A.N."/>
            <person name="Walter M.C."/>
            <person name="O'Connor E."/>
            <person name="Balint B."/>
            <person name="Krizsan K."/>
            <person name="Kiss B."/>
            <person name="Hess J."/>
            <person name="Varga T."/>
            <person name="Slot J."/>
            <person name="Riley R."/>
            <person name="Boka B."/>
            <person name="Rigling D."/>
            <person name="Barry K."/>
            <person name="Lee J."/>
            <person name="Mihaltcheva S."/>
            <person name="LaButti K."/>
            <person name="Lipzen A."/>
            <person name="Waldron R."/>
            <person name="Moloney N.M."/>
            <person name="Sperisen C."/>
            <person name="Kredics L."/>
            <person name="Vagvoelgyi C."/>
            <person name="Patrignani A."/>
            <person name="Fitzpatrick D."/>
            <person name="Nagy I."/>
            <person name="Doyle S."/>
            <person name="Anderson J.B."/>
            <person name="Grigoriev I.V."/>
            <person name="Gueldener U."/>
            <person name="Muensterkoetter M."/>
            <person name="Nagy L.G."/>
        </authorList>
    </citation>
    <scope>NUCLEOTIDE SEQUENCE [LARGE SCALE GENOMIC DNA]</scope>
    <source>
        <strain evidence="2">28-4</strain>
    </source>
</reference>
<name>A0A2H3AUB8_9AGAR</name>
<dbReference type="EMBL" id="KZ293467">
    <property type="protein sequence ID" value="PBK62321.1"/>
    <property type="molecule type" value="Genomic_DNA"/>
</dbReference>
<sequence length="190" mass="21223">MSESPDRNEVFQKIRFLVLTTSIPLVPFRDLTIGTDSRTKECTFSPTLFGAFLSLKPSLSILPNAVKRPKHGLVLLDLQLMSRVHVRQTCLPATLALSGNDRIMTIAVKRAALGVARWTVNIKINSYSTTVPDCDIYYVDPSKSEYILHSPVVSPDKMAVLLARFNIELFKLLKTDVVPEFLTHCAVYDG</sequence>
<protein>
    <submittedName>
        <fullName evidence="1">Uncharacterized protein</fullName>
    </submittedName>
</protein>
<gene>
    <name evidence="1" type="ORF">ARMSODRAFT_1024928</name>
</gene>
<evidence type="ECO:0000313" key="1">
    <source>
        <dbReference type="EMBL" id="PBK62321.1"/>
    </source>
</evidence>
<evidence type="ECO:0000313" key="2">
    <source>
        <dbReference type="Proteomes" id="UP000218334"/>
    </source>
</evidence>
<dbReference type="STRING" id="1076256.A0A2H3AUB8"/>